<comment type="caution">
    <text evidence="2">The sequence shown here is derived from an EMBL/GenBank/DDBJ whole genome shotgun (WGS) entry which is preliminary data.</text>
</comment>
<organism evidence="2 3">
    <name type="scientific">Lactobacillus hominis DSM 23910 = CRBIP 24.179</name>
    <dbReference type="NCBI Taxonomy" id="1423758"/>
    <lineage>
        <taxon>Bacteria</taxon>
        <taxon>Bacillati</taxon>
        <taxon>Bacillota</taxon>
        <taxon>Bacilli</taxon>
        <taxon>Lactobacillales</taxon>
        <taxon>Lactobacillaceae</taxon>
        <taxon>Lactobacillus</taxon>
    </lineage>
</organism>
<feature type="transmembrane region" description="Helical" evidence="1">
    <location>
        <begin position="172"/>
        <end position="192"/>
    </location>
</feature>
<protein>
    <submittedName>
        <fullName evidence="2">Uncharacterized protein</fullName>
    </submittedName>
</protein>
<reference evidence="2 3" key="1">
    <citation type="submission" date="2012-06" db="EMBL/GenBank/DDBJ databases">
        <title>Draft Genome Sequence of Lactobacillus hominis Strain CRBIP 24.179T, isolated from human intestine.</title>
        <authorList>
            <person name="Cousin S."/>
            <person name="Ma L."/>
            <person name="Bizet C."/>
            <person name="Loux V."/>
            <person name="Bouchier C."/>
            <person name="Clermont D."/>
            <person name="Creno S."/>
        </authorList>
    </citation>
    <scope>NUCLEOTIDE SEQUENCE [LARGE SCALE GENOMIC DNA]</scope>
    <source>
        <strain evidence="3">CRBIP 24.179T</strain>
    </source>
</reference>
<keyword evidence="3" id="KW-1185">Reference proteome</keyword>
<gene>
    <name evidence="2" type="ORF">BN55_07640</name>
</gene>
<feature type="transmembrane region" description="Helical" evidence="1">
    <location>
        <begin position="204"/>
        <end position="233"/>
    </location>
</feature>
<evidence type="ECO:0000313" key="3">
    <source>
        <dbReference type="Proteomes" id="UP000009320"/>
    </source>
</evidence>
<accession>I7IVG9</accession>
<dbReference type="GeneID" id="82846694"/>
<dbReference type="OrthoDB" id="2322602at2"/>
<keyword evidence="1" id="KW-0472">Membrane</keyword>
<dbReference type="RefSeq" id="WP_008470172.1">
    <property type="nucleotide sequence ID" value="NZ_AYZP01000010.1"/>
</dbReference>
<sequence>MVEGSRTTMRRIDQAQTTHYKRSLTFIIFTVITLTFSLFTFMNPSFMKKQIAKESNSVVAERFVNQRFDNFAETIGAERQGSVSNLLTVNQTKPIADAMIDYTLGLHWFRAENASLAKQIRKVVLTKIDDNSSAEAQSVQTKLKKYSQSGIYSVITGFELSNTTLAANIETLFLVINIVVIAMCLLAAYSILREMNELVTRRRFIHLLASSGMWSGSLLIIIFTLLALIPLIFNVEGLILNIGYFLEIASGIFLELVIIGAIVFIVSTIVWQITATE</sequence>
<keyword evidence="1" id="KW-1133">Transmembrane helix</keyword>
<dbReference type="AlphaFoldDB" id="I7IVG9"/>
<dbReference type="Proteomes" id="UP000009320">
    <property type="component" value="Unassembled WGS sequence"/>
</dbReference>
<dbReference type="EMBL" id="CAKE01000002">
    <property type="protein sequence ID" value="CCI81423.1"/>
    <property type="molecule type" value="Genomic_DNA"/>
</dbReference>
<keyword evidence="1" id="KW-0812">Transmembrane</keyword>
<name>I7IVG9_9LACO</name>
<dbReference type="eggNOG" id="ENOG50309GI">
    <property type="taxonomic scope" value="Bacteria"/>
</dbReference>
<proteinExistence type="predicted"/>
<evidence type="ECO:0000256" key="1">
    <source>
        <dbReference type="SAM" id="Phobius"/>
    </source>
</evidence>
<feature type="transmembrane region" description="Helical" evidence="1">
    <location>
        <begin position="245"/>
        <end position="271"/>
    </location>
</feature>
<feature type="transmembrane region" description="Helical" evidence="1">
    <location>
        <begin position="24"/>
        <end position="42"/>
    </location>
</feature>
<evidence type="ECO:0000313" key="2">
    <source>
        <dbReference type="EMBL" id="CCI81423.1"/>
    </source>
</evidence>